<keyword evidence="2" id="KW-1185">Reference proteome</keyword>
<sequence>MESFFKNTELFGHVIDIWAILLNLQEEVRAPESPQRLFCLVTLTNAYLENMQLKEEHRREIFRNSLISCIEDTDHLLRTIQILLLPVVRGFHIFLFVIDIKNPEFVVVDNSKADQEFVERYGRLPDIVLEYFVEILMSEYNKRKHAVEVEVAEFQKLPEEERKKILADAEFKIVDRFKRFS</sequence>
<accession>A0ACB9F1B7</accession>
<name>A0ACB9F1B7_CICIN</name>
<protein>
    <submittedName>
        <fullName evidence="1">Uncharacterized protein</fullName>
    </submittedName>
</protein>
<reference evidence="2" key="1">
    <citation type="journal article" date="2022" name="Mol. Ecol. Resour.">
        <title>The genomes of chicory, endive, great burdock and yacon provide insights into Asteraceae palaeo-polyploidization history and plant inulin production.</title>
        <authorList>
            <person name="Fan W."/>
            <person name="Wang S."/>
            <person name="Wang H."/>
            <person name="Wang A."/>
            <person name="Jiang F."/>
            <person name="Liu H."/>
            <person name="Zhao H."/>
            <person name="Xu D."/>
            <person name="Zhang Y."/>
        </authorList>
    </citation>
    <scope>NUCLEOTIDE SEQUENCE [LARGE SCALE GENOMIC DNA]</scope>
    <source>
        <strain evidence="2">cv. Punajuju</strain>
    </source>
</reference>
<dbReference type="EMBL" id="CM042011">
    <property type="protein sequence ID" value="KAI3764683.1"/>
    <property type="molecule type" value="Genomic_DNA"/>
</dbReference>
<evidence type="ECO:0000313" key="2">
    <source>
        <dbReference type="Proteomes" id="UP001055811"/>
    </source>
</evidence>
<proteinExistence type="predicted"/>
<dbReference type="Proteomes" id="UP001055811">
    <property type="component" value="Linkage Group LG03"/>
</dbReference>
<reference evidence="1 2" key="2">
    <citation type="journal article" date="2022" name="Mol. Ecol. Resour.">
        <title>The genomes of chicory, endive, great burdock and yacon provide insights into Asteraceae paleo-polyploidization history and plant inulin production.</title>
        <authorList>
            <person name="Fan W."/>
            <person name="Wang S."/>
            <person name="Wang H."/>
            <person name="Wang A."/>
            <person name="Jiang F."/>
            <person name="Liu H."/>
            <person name="Zhao H."/>
            <person name="Xu D."/>
            <person name="Zhang Y."/>
        </authorList>
    </citation>
    <scope>NUCLEOTIDE SEQUENCE [LARGE SCALE GENOMIC DNA]</scope>
    <source>
        <strain evidence="2">cv. Punajuju</strain>
        <tissue evidence="1">Leaves</tissue>
    </source>
</reference>
<gene>
    <name evidence="1" type="ORF">L2E82_14694</name>
</gene>
<comment type="caution">
    <text evidence="1">The sequence shown here is derived from an EMBL/GenBank/DDBJ whole genome shotgun (WGS) entry which is preliminary data.</text>
</comment>
<organism evidence="1 2">
    <name type="scientific">Cichorium intybus</name>
    <name type="common">Chicory</name>
    <dbReference type="NCBI Taxonomy" id="13427"/>
    <lineage>
        <taxon>Eukaryota</taxon>
        <taxon>Viridiplantae</taxon>
        <taxon>Streptophyta</taxon>
        <taxon>Embryophyta</taxon>
        <taxon>Tracheophyta</taxon>
        <taxon>Spermatophyta</taxon>
        <taxon>Magnoliopsida</taxon>
        <taxon>eudicotyledons</taxon>
        <taxon>Gunneridae</taxon>
        <taxon>Pentapetalae</taxon>
        <taxon>asterids</taxon>
        <taxon>campanulids</taxon>
        <taxon>Asterales</taxon>
        <taxon>Asteraceae</taxon>
        <taxon>Cichorioideae</taxon>
        <taxon>Cichorieae</taxon>
        <taxon>Cichoriinae</taxon>
        <taxon>Cichorium</taxon>
    </lineage>
</organism>
<evidence type="ECO:0000313" key="1">
    <source>
        <dbReference type="EMBL" id="KAI3764683.1"/>
    </source>
</evidence>